<dbReference type="EC" id="6.1.1.15" evidence="1"/>
<evidence type="ECO:0000313" key="10">
    <source>
        <dbReference type="EMBL" id="CAH0730491.1"/>
    </source>
</evidence>
<keyword evidence="4" id="KW-0067">ATP-binding</keyword>
<dbReference type="PANTHER" id="PTHR42753:SF10">
    <property type="entry name" value="PROLINE--TRNA LIGASE, MITOCHONDRIAL-RELATED"/>
    <property type="match status" value="1"/>
</dbReference>
<dbReference type="GO" id="GO:0004827">
    <property type="term" value="F:proline-tRNA ligase activity"/>
    <property type="evidence" value="ECO:0007669"/>
    <property type="project" value="UniProtKB-EC"/>
</dbReference>
<dbReference type="InterPro" id="IPR002316">
    <property type="entry name" value="Pro-tRNA-ligase_IIa"/>
</dbReference>
<dbReference type="OrthoDB" id="10267474at2759"/>
<dbReference type="EMBL" id="OV170228">
    <property type="protein sequence ID" value="CAH0730491.1"/>
    <property type="molecule type" value="Genomic_DNA"/>
</dbReference>
<keyword evidence="5" id="KW-0648">Protein biosynthesis</keyword>
<sequence length="435" mass="47694">MRLLSQIFQPVITIPKGAKIKNTEITCKSQKLLLECGLVRPTSAGFFTILPLARRAVTKLENIITTCLDNIGAQKISLPCLTSAKLWKASGRLEDVGPELINIEDRHGKNYILAPTHEEAIADLLADLGSLTYKQLPFILYQTGNKYRDEHRPKHGLLRAREFNMLDSYSIHASNSCAAQTYDVVTQAYNKIFRIIDLPVSRVKAPSGNMGGSLSHEWQLPAPAGEDSISVCTACSHTTLEGDACEKCGGKVEKINSIEVGHTFILGTKYSEPLKANFVAPDSSGPVHMGCYGIGITRLLAASIEALSSDTCIRWPKAIAPYSAIIIGPKEGSKEWSGHDFSKVQSIAETLEQNGLKDDVLIDDRHGLTIGKRMMLAGRMGYPYIIVCGKSTLQTPPRYEVHGGGPPRMVTINELLTIINTDKMKKINVEYTENV</sequence>
<dbReference type="AlphaFoldDB" id="A0A8J9V1K9"/>
<evidence type="ECO:0000256" key="3">
    <source>
        <dbReference type="ARBA" id="ARBA00022741"/>
    </source>
</evidence>
<gene>
    <name evidence="10" type="ORF">BINO364_LOCUS15470</name>
</gene>
<dbReference type="Gene3D" id="3.30.930.10">
    <property type="entry name" value="Bira Bifunctional Protein, Domain 2"/>
    <property type="match status" value="1"/>
</dbReference>
<dbReference type="InterPro" id="IPR006195">
    <property type="entry name" value="aa-tRNA-synth_II"/>
</dbReference>
<evidence type="ECO:0000256" key="6">
    <source>
        <dbReference type="ARBA" id="ARBA00023146"/>
    </source>
</evidence>
<evidence type="ECO:0000259" key="9">
    <source>
        <dbReference type="PROSITE" id="PS50862"/>
    </source>
</evidence>
<feature type="domain" description="Aminoacyl-transfer RNA synthetases class-II family profile" evidence="9">
    <location>
        <begin position="72"/>
        <end position="316"/>
    </location>
</feature>
<name>A0A8J9V1K9_9NEOP</name>
<dbReference type="InterPro" id="IPR033730">
    <property type="entry name" value="ProRS_core_prok"/>
</dbReference>
<evidence type="ECO:0000256" key="4">
    <source>
        <dbReference type="ARBA" id="ARBA00022840"/>
    </source>
</evidence>
<dbReference type="GO" id="GO:0005524">
    <property type="term" value="F:ATP binding"/>
    <property type="evidence" value="ECO:0007669"/>
    <property type="project" value="UniProtKB-KW"/>
</dbReference>
<dbReference type="InterPro" id="IPR036621">
    <property type="entry name" value="Anticodon-bd_dom_sf"/>
</dbReference>
<comment type="catalytic activity">
    <reaction evidence="8">
        <text>tRNA(Pro) + L-proline + ATP = L-prolyl-tRNA(Pro) + AMP + diphosphate</text>
        <dbReference type="Rhea" id="RHEA:14305"/>
        <dbReference type="Rhea" id="RHEA-COMP:9700"/>
        <dbReference type="Rhea" id="RHEA-COMP:9702"/>
        <dbReference type="ChEBI" id="CHEBI:30616"/>
        <dbReference type="ChEBI" id="CHEBI:33019"/>
        <dbReference type="ChEBI" id="CHEBI:60039"/>
        <dbReference type="ChEBI" id="CHEBI:78442"/>
        <dbReference type="ChEBI" id="CHEBI:78532"/>
        <dbReference type="ChEBI" id="CHEBI:456215"/>
        <dbReference type="EC" id="6.1.1.15"/>
    </reaction>
</comment>
<dbReference type="PRINTS" id="PR01046">
    <property type="entry name" value="TRNASYNTHPRO"/>
</dbReference>
<proteinExistence type="predicted"/>
<dbReference type="GO" id="GO:0006433">
    <property type="term" value="P:prolyl-tRNA aminoacylation"/>
    <property type="evidence" value="ECO:0007669"/>
    <property type="project" value="InterPro"/>
</dbReference>
<keyword evidence="3" id="KW-0547">Nucleotide-binding</keyword>
<evidence type="ECO:0000256" key="5">
    <source>
        <dbReference type="ARBA" id="ARBA00022917"/>
    </source>
</evidence>
<reference evidence="10" key="1">
    <citation type="submission" date="2021-12" db="EMBL/GenBank/DDBJ databases">
        <authorList>
            <person name="Martin H S."/>
        </authorList>
    </citation>
    <scope>NUCLEOTIDE SEQUENCE</scope>
</reference>
<dbReference type="InterPro" id="IPR045864">
    <property type="entry name" value="aa-tRNA-synth_II/BPL/LPL"/>
</dbReference>
<protein>
    <recommendedName>
        <fullName evidence="1">proline--tRNA ligase</fullName>
        <ecNumber evidence="1">6.1.1.15</ecNumber>
    </recommendedName>
    <alternativeName>
        <fullName evidence="7">Prolyl-tRNA synthetase</fullName>
    </alternativeName>
</protein>
<dbReference type="SUPFAM" id="SSF55681">
    <property type="entry name" value="Class II aaRS and biotin synthetases"/>
    <property type="match status" value="1"/>
</dbReference>
<evidence type="ECO:0000256" key="2">
    <source>
        <dbReference type="ARBA" id="ARBA00022598"/>
    </source>
</evidence>
<dbReference type="Pfam" id="PF03129">
    <property type="entry name" value="HGTP_anticodon"/>
    <property type="match status" value="1"/>
</dbReference>
<keyword evidence="6" id="KW-0030">Aminoacyl-tRNA synthetase</keyword>
<keyword evidence="11" id="KW-1185">Reference proteome</keyword>
<dbReference type="Gene3D" id="3.40.50.800">
    <property type="entry name" value="Anticodon-binding domain"/>
    <property type="match status" value="1"/>
</dbReference>
<dbReference type="PANTHER" id="PTHR42753">
    <property type="entry name" value="MITOCHONDRIAL RIBOSOME PROTEIN L39/PROLYL-TRNA LIGASE FAMILY MEMBER"/>
    <property type="match status" value="1"/>
</dbReference>
<dbReference type="CDD" id="cd00779">
    <property type="entry name" value="ProRS_core_prok"/>
    <property type="match status" value="1"/>
</dbReference>
<evidence type="ECO:0000313" key="11">
    <source>
        <dbReference type="Proteomes" id="UP000838878"/>
    </source>
</evidence>
<dbReference type="InterPro" id="IPR004154">
    <property type="entry name" value="Anticodon-bd"/>
</dbReference>
<accession>A0A8J9V1K9</accession>
<organism evidence="10 11">
    <name type="scientific">Brenthis ino</name>
    <name type="common">lesser marbled fritillary</name>
    <dbReference type="NCBI Taxonomy" id="405034"/>
    <lineage>
        <taxon>Eukaryota</taxon>
        <taxon>Metazoa</taxon>
        <taxon>Ecdysozoa</taxon>
        <taxon>Arthropoda</taxon>
        <taxon>Hexapoda</taxon>
        <taxon>Insecta</taxon>
        <taxon>Pterygota</taxon>
        <taxon>Neoptera</taxon>
        <taxon>Endopterygota</taxon>
        <taxon>Lepidoptera</taxon>
        <taxon>Glossata</taxon>
        <taxon>Ditrysia</taxon>
        <taxon>Papilionoidea</taxon>
        <taxon>Nymphalidae</taxon>
        <taxon>Heliconiinae</taxon>
        <taxon>Argynnini</taxon>
        <taxon>Brenthis</taxon>
    </lineage>
</organism>
<dbReference type="InterPro" id="IPR002314">
    <property type="entry name" value="aa-tRNA-synt_IIb"/>
</dbReference>
<dbReference type="Proteomes" id="UP000838878">
    <property type="component" value="Chromosome 8"/>
</dbReference>
<dbReference type="SUPFAM" id="SSF52954">
    <property type="entry name" value="Class II aaRS ABD-related"/>
    <property type="match status" value="1"/>
</dbReference>
<dbReference type="GO" id="GO:0005739">
    <property type="term" value="C:mitochondrion"/>
    <property type="evidence" value="ECO:0007669"/>
    <property type="project" value="TreeGrafter"/>
</dbReference>
<dbReference type="InterPro" id="IPR050062">
    <property type="entry name" value="Pro-tRNA_synthetase"/>
</dbReference>
<keyword evidence="2" id="KW-0436">Ligase</keyword>
<evidence type="ECO:0000256" key="8">
    <source>
        <dbReference type="ARBA" id="ARBA00047671"/>
    </source>
</evidence>
<evidence type="ECO:0000256" key="7">
    <source>
        <dbReference type="ARBA" id="ARBA00029731"/>
    </source>
</evidence>
<evidence type="ECO:0000256" key="1">
    <source>
        <dbReference type="ARBA" id="ARBA00012831"/>
    </source>
</evidence>
<feature type="non-terminal residue" evidence="10">
    <location>
        <position position="435"/>
    </location>
</feature>
<dbReference type="PROSITE" id="PS50862">
    <property type="entry name" value="AA_TRNA_LIGASE_II"/>
    <property type="match status" value="1"/>
</dbReference>
<dbReference type="Pfam" id="PF00587">
    <property type="entry name" value="tRNA-synt_2b"/>
    <property type="match status" value="1"/>
</dbReference>